<feature type="transmembrane region" description="Helical" evidence="2">
    <location>
        <begin position="190"/>
        <end position="212"/>
    </location>
</feature>
<dbReference type="Proteomes" id="UP000799118">
    <property type="component" value="Unassembled WGS sequence"/>
</dbReference>
<feature type="compositionally biased region" description="Basic and acidic residues" evidence="1">
    <location>
        <begin position="309"/>
        <end position="319"/>
    </location>
</feature>
<feature type="transmembrane region" description="Helical" evidence="2">
    <location>
        <begin position="425"/>
        <end position="446"/>
    </location>
</feature>
<keyword evidence="2" id="KW-0472">Membrane</keyword>
<evidence type="ECO:0000256" key="2">
    <source>
        <dbReference type="SAM" id="Phobius"/>
    </source>
</evidence>
<feature type="compositionally biased region" description="Basic and acidic residues" evidence="1">
    <location>
        <begin position="278"/>
        <end position="297"/>
    </location>
</feature>
<organism evidence="3 4">
    <name type="scientific">Gymnopus androsaceus JB14</name>
    <dbReference type="NCBI Taxonomy" id="1447944"/>
    <lineage>
        <taxon>Eukaryota</taxon>
        <taxon>Fungi</taxon>
        <taxon>Dikarya</taxon>
        <taxon>Basidiomycota</taxon>
        <taxon>Agaricomycotina</taxon>
        <taxon>Agaricomycetes</taxon>
        <taxon>Agaricomycetidae</taxon>
        <taxon>Agaricales</taxon>
        <taxon>Marasmiineae</taxon>
        <taxon>Omphalotaceae</taxon>
        <taxon>Gymnopus</taxon>
    </lineage>
</organism>
<dbReference type="AlphaFoldDB" id="A0A6A4IK07"/>
<evidence type="ECO:0000256" key="1">
    <source>
        <dbReference type="SAM" id="MobiDB-lite"/>
    </source>
</evidence>
<accession>A0A6A4IK07</accession>
<dbReference type="EMBL" id="ML769384">
    <property type="protein sequence ID" value="KAE9410951.1"/>
    <property type="molecule type" value="Genomic_DNA"/>
</dbReference>
<evidence type="ECO:0000313" key="4">
    <source>
        <dbReference type="Proteomes" id="UP000799118"/>
    </source>
</evidence>
<feature type="transmembrane region" description="Helical" evidence="2">
    <location>
        <begin position="232"/>
        <end position="256"/>
    </location>
</feature>
<keyword evidence="4" id="KW-1185">Reference proteome</keyword>
<sequence length="577" mass="63898">MTSSPTLTVNSGPLPAVTLSPTIPQILPRITDAPSDNDYPIEVVVQLTTTLLIPDYPLYYNTPISEFNPNYEAFPDGSLIAAPYRSDLEQASAELLMLSILITIFLRNVFVSGNYIRRVKVRRKILFRTMFITQAIAFVGLIPQIISFLGSHLNCTGVILAADVAAALSIVGIMTGILGYKAYKCLGNSIFVLLIVSLLTIGVIGVSFMDFITLRGAVRLSGSCIRTDNMKWTKFFIVLQLGESLFLCCCYLYAVWTSRNSPVVKDRISVRLSMDFQPSEKQRDRRDFMPLGHRPEEELPGSPSAASHSAERRLSKTNEEVGPLDTSLVETSVYGQSSLTMSSLVSRARSQQDEIPSTLLPQARPLSRGPTASLAPSTLSRISHYMPGLFRKVMKDELYYTTMITAVCVIVGLTAVVGVSSKGHLWFLGWVCLYWVVASVLATHSLGRAVRRHEREAILQDAALHQKRWEYRATPLDRRNNSNFSSNRWIKRKAPGTDSDNLNSLYSDTRALTSAYRDSVPGSVFSSASGPRSSSYSKSSYPLCPSPTFQFPSSGRTTPLVPLDSTRACPSRVRFYY</sequence>
<feature type="region of interest" description="Disordered" evidence="1">
    <location>
        <begin position="521"/>
        <end position="540"/>
    </location>
</feature>
<gene>
    <name evidence="3" type="ORF">BT96DRAFT_243693</name>
</gene>
<dbReference type="OrthoDB" id="3267487at2759"/>
<feature type="transmembrane region" description="Helical" evidence="2">
    <location>
        <begin position="398"/>
        <end position="419"/>
    </location>
</feature>
<feature type="transmembrane region" description="Helical" evidence="2">
    <location>
        <begin position="158"/>
        <end position="178"/>
    </location>
</feature>
<keyword evidence="2" id="KW-1133">Transmembrane helix</keyword>
<feature type="region of interest" description="Disordered" evidence="1">
    <location>
        <begin position="278"/>
        <end position="321"/>
    </location>
</feature>
<evidence type="ECO:0000313" key="3">
    <source>
        <dbReference type="EMBL" id="KAE9410951.1"/>
    </source>
</evidence>
<feature type="transmembrane region" description="Helical" evidence="2">
    <location>
        <begin position="95"/>
        <end position="113"/>
    </location>
</feature>
<proteinExistence type="predicted"/>
<name>A0A6A4IK07_9AGAR</name>
<feature type="transmembrane region" description="Helical" evidence="2">
    <location>
        <begin position="125"/>
        <end position="146"/>
    </location>
</feature>
<reference evidence="3" key="1">
    <citation type="journal article" date="2019" name="Environ. Microbiol.">
        <title>Fungal ecological strategies reflected in gene transcription - a case study of two litter decomposers.</title>
        <authorList>
            <person name="Barbi F."/>
            <person name="Kohler A."/>
            <person name="Barry K."/>
            <person name="Baskaran P."/>
            <person name="Daum C."/>
            <person name="Fauchery L."/>
            <person name="Ihrmark K."/>
            <person name="Kuo A."/>
            <person name="LaButti K."/>
            <person name="Lipzen A."/>
            <person name="Morin E."/>
            <person name="Grigoriev I.V."/>
            <person name="Henrissat B."/>
            <person name="Lindahl B."/>
            <person name="Martin F."/>
        </authorList>
    </citation>
    <scope>NUCLEOTIDE SEQUENCE</scope>
    <source>
        <strain evidence="3">JB14</strain>
    </source>
</reference>
<keyword evidence="2" id="KW-0812">Transmembrane</keyword>
<feature type="compositionally biased region" description="Low complexity" evidence="1">
    <location>
        <begin position="523"/>
        <end position="540"/>
    </location>
</feature>
<protein>
    <submittedName>
        <fullName evidence="3">Uncharacterized protein</fullName>
    </submittedName>
</protein>